<gene>
    <name evidence="2" type="ORF">BKA59DRAFT_78823</name>
</gene>
<feature type="region of interest" description="Disordered" evidence="1">
    <location>
        <begin position="169"/>
        <end position="188"/>
    </location>
</feature>
<comment type="caution">
    <text evidence="2">The sequence shown here is derived from an EMBL/GenBank/DDBJ whole genome shotgun (WGS) entry which is preliminary data.</text>
</comment>
<name>A0A8K0S7Z7_9HYPO</name>
<proteinExistence type="predicted"/>
<dbReference type="EMBL" id="JAGPXF010000002">
    <property type="protein sequence ID" value="KAH7256598.1"/>
    <property type="molecule type" value="Genomic_DNA"/>
</dbReference>
<evidence type="ECO:0000313" key="3">
    <source>
        <dbReference type="Proteomes" id="UP000813427"/>
    </source>
</evidence>
<evidence type="ECO:0000313" key="2">
    <source>
        <dbReference type="EMBL" id="KAH7256598.1"/>
    </source>
</evidence>
<evidence type="ECO:0000256" key="1">
    <source>
        <dbReference type="SAM" id="MobiDB-lite"/>
    </source>
</evidence>
<dbReference type="AlphaFoldDB" id="A0A8K0S7Z7"/>
<sequence>MIWHGTTWSMMGQCNAQRTASSHFSISRTVWSYATMCDKPRPSCIESCSNAELCEAIPDYMSFGCVMHDPIVESKPQIIPLVEMKTKRHGQNKESCPLLWVSISTNTSEYAVGYTSSHSTPRSLKTLPVSGTADIHFTWHLQFVLACRGYSHGVPSAARAHELVRVSTWNHSDKPPRRDEQAQRNEAIFHPPRQCHKRQFSTSLHARMSTLRSRGLL</sequence>
<feature type="compositionally biased region" description="Basic and acidic residues" evidence="1">
    <location>
        <begin position="171"/>
        <end position="183"/>
    </location>
</feature>
<keyword evidence="3" id="KW-1185">Reference proteome</keyword>
<dbReference type="OrthoDB" id="10411494at2759"/>
<dbReference type="Proteomes" id="UP000813427">
    <property type="component" value="Unassembled WGS sequence"/>
</dbReference>
<reference evidence="2" key="1">
    <citation type="journal article" date="2021" name="Nat. Commun.">
        <title>Genetic determinants of endophytism in the Arabidopsis root mycobiome.</title>
        <authorList>
            <person name="Mesny F."/>
            <person name="Miyauchi S."/>
            <person name="Thiergart T."/>
            <person name="Pickel B."/>
            <person name="Atanasova L."/>
            <person name="Karlsson M."/>
            <person name="Huettel B."/>
            <person name="Barry K.W."/>
            <person name="Haridas S."/>
            <person name="Chen C."/>
            <person name="Bauer D."/>
            <person name="Andreopoulos W."/>
            <person name="Pangilinan J."/>
            <person name="LaButti K."/>
            <person name="Riley R."/>
            <person name="Lipzen A."/>
            <person name="Clum A."/>
            <person name="Drula E."/>
            <person name="Henrissat B."/>
            <person name="Kohler A."/>
            <person name="Grigoriev I.V."/>
            <person name="Martin F.M."/>
            <person name="Hacquard S."/>
        </authorList>
    </citation>
    <scope>NUCLEOTIDE SEQUENCE</scope>
    <source>
        <strain evidence="2">MPI-SDFR-AT-0068</strain>
    </source>
</reference>
<organism evidence="2 3">
    <name type="scientific">Fusarium tricinctum</name>
    <dbReference type="NCBI Taxonomy" id="61284"/>
    <lineage>
        <taxon>Eukaryota</taxon>
        <taxon>Fungi</taxon>
        <taxon>Dikarya</taxon>
        <taxon>Ascomycota</taxon>
        <taxon>Pezizomycotina</taxon>
        <taxon>Sordariomycetes</taxon>
        <taxon>Hypocreomycetidae</taxon>
        <taxon>Hypocreales</taxon>
        <taxon>Nectriaceae</taxon>
        <taxon>Fusarium</taxon>
        <taxon>Fusarium tricinctum species complex</taxon>
    </lineage>
</organism>
<protein>
    <submittedName>
        <fullName evidence="2">Uncharacterized protein</fullName>
    </submittedName>
</protein>
<accession>A0A8K0S7Z7</accession>